<accession>A0A644YVE5</accession>
<name>A0A644YVE5_9ZZZZ</name>
<dbReference type="EMBL" id="VSSQ01006227">
    <property type="protein sequence ID" value="MPM31968.1"/>
    <property type="molecule type" value="Genomic_DNA"/>
</dbReference>
<gene>
    <name evidence="1" type="ORF">SDC9_78525</name>
</gene>
<protein>
    <submittedName>
        <fullName evidence="1">Uncharacterized protein</fullName>
    </submittedName>
</protein>
<comment type="caution">
    <text evidence="1">The sequence shown here is derived from an EMBL/GenBank/DDBJ whole genome shotgun (WGS) entry which is preliminary data.</text>
</comment>
<proteinExistence type="predicted"/>
<evidence type="ECO:0000313" key="1">
    <source>
        <dbReference type="EMBL" id="MPM31968.1"/>
    </source>
</evidence>
<reference evidence="1" key="1">
    <citation type="submission" date="2019-08" db="EMBL/GenBank/DDBJ databases">
        <authorList>
            <person name="Kucharzyk K."/>
            <person name="Murdoch R.W."/>
            <person name="Higgins S."/>
            <person name="Loffler F."/>
        </authorList>
    </citation>
    <scope>NUCLEOTIDE SEQUENCE</scope>
</reference>
<sequence>MQNQPLLLQDVFGEARRDARGIFEVALCVLQLHHPVCIQLLAIIQVSIGRSEQDGGIDVHTVQLIPTGIGLSHQALHRARMAAQLAQRRWIRRAPLGVPLVAVHIDGAACALHVDQVQGVRGQQRDVDLEALALPLDLEVVKQDETVWQAIPQVSDGAALCIIDRLAYRNNFTHSRSLALQPRPSLLLCDLIQWLHLASHRPRELYG</sequence>
<organism evidence="1">
    <name type="scientific">bioreactor metagenome</name>
    <dbReference type="NCBI Taxonomy" id="1076179"/>
    <lineage>
        <taxon>unclassified sequences</taxon>
        <taxon>metagenomes</taxon>
        <taxon>ecological metagenomes</taxon>
    </lineage>
</organism>
<dbReference type="AlphaFoldDB" id="A0A644YVE5"/>